<keyword evidence="2" id="KW-1185">Reference proteome</keyword>
<evidence type="ECO:0000313" key="2">
    <source>
        <dbReference type="Proteomes" id="UP000814140"/>
    </source>
</evidence>
<gene>
    <name evidence="1" type="ORF">BV25DRAFT_835860</name>
</gene>
<name>A0ACB8TGP6_9AGAM</name>
<comment type="caution">
    <text evidence="1">The sequence shown here is derived from an EMBL/GenBank/DDBJ whole genome shotgun (WGS) entry which is preliminary data.</text>
</comment>
<dbReference type="Proteomes" id="UP000814140">
    <property type="component" value="Unassembled WGS sequence"/>
</dbReference>
<organism evidence="1 2">
    <name type="scientific">Artomyces pyxidatus</name>
    <dbReference type="NCBI Taxonomy" id="48021"/>
    <lineage>
        <taxon>Eukaryota</taxon>
        <taxon>Fungi</taxon>
        <taxon>Dikarya</taxon>
        <taxon>Basidiomycota</taxon>
        <taxon>Agaricomycotina</taxon>
        <taxon>Agaricomycetes</taxon>
        <taxon>Russulales</taxon>
        <taxon>Auriscalpiaceae</taxon>
        <taxon>Artomyces</taxon>
    </lineage>
</organism>
<dbReference type="EMBL" id="MU277189">
    <property type="protein sequence ID" value="KAI0067587.1"/>
    <property type="molecule type" value="Genomic_DNA"/>
</dbReference>
<proteinExistence type="predicted"/>
<accession>A0ACB8TGP6</accession>
<protein>
    <submittedName>
        <fullName evidence="1">Uncharacterized protein</fullName>
    </submittedName>
</protein>
<reference evidence="1" key="2">
    <citation type="journal article" date="2022" name="New Phytol.">
        <title>Evolutionary transition to the ectomycorrhizal habit in the genomes of a hyperdiverse lineage of mushroom-forming fungi.</title>
        <authorList>
            <person name="Looney B."/>
            <person name="Miyauchi S."/>
            <person name="Morin E."/>
            <person name="Drula E."/>
            <person name="Courty P.E."/>
            <person name="Kohler A."/>
            <person name="Kuo A."/>
            <person name="LaButti K."/>
            <person name="Pangilinan J."/>
            <person name="Lipzen A."/>
            <person name="Riley R."/>
            <person name="Andreopoulos W."/>
            <person name="He G."/>
            <person name="Johnson J."/>
            <person name="Nolan M."/>
            <person name="Tritt A."/>
            <person name="Barry K.W."/>
            <person name="Grigoriev I.V."/>
            <person name="Nagy L.G."/>
            <person name="Hibbett D."/>
            <person name="Henrissat B."/>
            <person name="Matheny P.B."/>
            <person name="Labbe J."/>
            <person name="Martin F.M."/>
        </authorList>
    </citation>
    <scope>NUCLEOTIDE SEQUENCE</scope>
    <source>
        <strain evidence="1">HHB10654</strain>
    </source>
</reference>
<evidence type="ECO:0000313" key="1">
    <source>
        <dbReference type="EMBL" id="KAI0067587.1"/>
    </source>
</evidence>
<sequence>MANALRAPSSGLTLALLAFFLLPYASATPLLPAVYLYPRSAIIEKSAENGTIIVIDPTTHVPIPQSAPTDGSGTGFASSPPAIMWVAICFLFGFPLAVAGVRGWRLTTGAVFSIAFGVSSWAAFINSVSTPGIPDLTLTIIVFGFMLGGFLLGLFPFVRIYAITLLGLAGGFAIGVRLPILKENLLFTGTYSLNWIPATLLAVAGGIFVTLKQRAGILVGCASTGTFLLGLGVDLIVNKQSGMSRGLRVLFDRNSSHLADILTKGYHPPASSQIIIGVSLGLIPMLAYMQHLFFPQPFNRNRPESVILMDEESSGTEKTRSSAFGMLQKPFASRFSL</sequence>
<reference evidence="1" key="1">
    <citation type="submission" date="2021-03" db="EMBL/GenBank/DDBJ databases">
        <authorList>
            <consortium name="DOE Joint Genome Institute"/>
            <person name="Ahrendt S."/>
            <person name="Looney B.P."/>
            <person name="Miyauchi S."/>
            <person name="Morin E."/>
            <person name="Drula E."/>
            <person name="Courty P.E."/>
            <person name="Chicoki N."/>
            <person name="Fauchery L."/>
            <person name="Kohler A."/>
            <person name="Kuo A."/>
            <person name="Labutti K."/>
            <person name="Pangilinan J."/>
            <person name="Lipzen A."/>
            <person name="Riley R."/>
            <person name="Andreopoulos W."/>
            <person name="He G."/>
            <person name="Johnson J."/>
            <person name="Barry K.W."/>
            <person name="Grigoriev I.V."/>
            <person name="Nagy L."/>
            <person name="Hibbett D."/>
            <person name="Henrissat B."/>
            <person name="Matheny P.B."/>
            <person name="Labbe J."/>
            <person name="Martin F."/>
        </authorList>
    </citation>
    <scope>NUCLEOTIDE SEQUENCE</scope>
    <source>
        <strain evidence="1">HHB10654</strain>
    </source>
</reference>